<dbReference type="Proteomes" id="UP001469553">
    <property type="component" value="Unassembled WGS sequence"/>
</dbReference>
<proteinExistence type="predicted"/>
<evidence type="ECO:0000313" key="2">
    <source>
        <dbReference type="EMBL" id="MEQ2305131.1"/>
    </source>
</evidence>
<gene>
    <name evidence="2" type="ORF">AMECASPLE_034415</name>
</gene>
<reference evidence="2 3" key="1">
    <citation type="submission" date="2021-06" db="EMBL/GenBank/DDBJ databases">
        <authorList>
            <person name="Palmer J.M."/>
        </authorList>
    </citation>
    <scope>NUCLEOTIDE SEQUENCE [LARGE SCALE GENOMIC DNA]</scope>
    <source>
        <strain evidence="2 3">AS_MEX2019</strain>
        <tissue evidence="2">Muscle</tissue>
    </source>
</reference>
<protein>
    <submittedName>
        <fullName evidence="2">Uncharacterized protein</fullName>
    </submittedName>
</protein>
<keyword evidence="3" id="KW-1185">Reference proteome</keyword>
<dbReference type="EMBL" id="JAHRIP010061294">
    <property type="protein sequence ID" value="MEQ2305131.1"/>
    <property type="molecule type" value="Genomic_DNA"/>
</dbReference>
<accession>A0ABV0ZHW9</accession>
<sequence length="170" mass="18701">MVRALGVDNMGTSLGDMGTVVANPDLPLEDMPDTPKESGARCTGLYYYTTSLDTSGSHGARPKQKVGGFIVTSETWHRNRVLKIPGTVAHWTDTSTDPDSTQKVQLAVQIVLVPLRGVYSVGATITVIPDQQKVDPGKGKAEAAYRNKRSHSWPWPSLPQKWKWTRKDKN</sequence>
<evidence type="ECO:0000313" key="3">
    <source>
        <dbReference type="Proteomes" id="UP001469553"/>
    </source>
</evidence>
<name>A0ABV0ZHW9_9TELE</name>
<organism evidence="2 3">
    <name type="scientific">Ameca splendens</name>
    <dbReference type="NCBI Taxonomy" id="208324"/>
    <lineage>
        <taxon>Eukaryota</taxon>
        <taxon>Metazoa</taxon>
        <taxon>Chordata</taxon>
        <taxon>Craniata</taxon>
        <taxon>Vertebrata</taxon>
        <taxon>Euteleostomi</taxon>
        <taxon>Actinopterygii</taxon>
        <taxon>Neopterygii</taxon>
        <taxon>Teleostei</taxon>
        <taxon>Neoteleostei</taxon>
        <taxon>Acanthomorphata</taxon>
        <taxon>Ovalentaria</taxon>
        <taxon>Atherinomorphae</taxon>
        <taxon>Cyprinodontiformes</taxon>
        <taxon>Goodeidae</taxon>
        <taxon>Ameca</taxon>
    </lineage>
</organism>
<feature type="compositionally biased region" description="Basic and acidic residues" evidence="1">
    <location>
        <begin position="133"/>
        <end position="145"/>
    </location>
</feature>
<feature type="region of interest" description="Disordered" evidence="1">
    <location>
        <begin position="133"/>
        <end position="170"/>
    </location>
</feature>
<comment type="caution">
    <text evidence="2">The sequence shown here is derived from an EMBL/GenBank/DDBJ whole genome shotgun (WGS) entry which is preliminary data.</text>
</comment>
<evidence type="ECO:0000256" key="1">
    <source>
        <dbReference type="SAM" id="MobiDB-lite"/>
    </source>
</evidence>